<dbReference type="PIRSF" id="PIRSF000103">
    <property type="entry name" value="HIBADH"/>
    <property type="match status" value="1"/>
</dbReference>
<keyword evidence="7" id="KW-1185">Reference proteome</keyword>
<dbReference type="InterPro" id="IPR036291">
    <property type="entry name" value="NAD(P)-bd_dom_sf"/>
</dbReference>
<organism evidence="6 7">
    <name type="scientific">Amycolatopsis pigmentata</name>
    <dbReference type="NCBI Taxonomy" id="450801"/>
    <lineage>
        <taxon>Bacteria</taxon>
        <taxon>Bacillati</taxon>
        <taxon>Actinomycetota</taxon>
        <taxon>Actinomycetes</taxon>
        <taxon>Pseudonocardiales</taxon>
        <taxon>Pseudonocardiaceae</taxon>
        <taxon>Amycolatopsis</taxon>
    </lineage>
</organism>
<dbReference type="InterPro" id="IPR029154">
    <property type="entry name" value="HIBADH-like_NADP-bd"/>
</dbReference>
<dbReference type="RefSeq" id="WP_378268931.1">
    <property type="nucleotide sequence ID" value="NZ_JBHUKR010000020.1"/>
</dbReference>
<evidence type="ECO:0000259" key="4">
    <source>
        <dbReference type="Pfam" id="PF03446"/>
    </source>
</evidence>
<evidence type="ECO:0000256" key="1">
    <source>
        <dbReference type="ARBA" id="ARBA00009080"/>
    </source>
</evidence>
<protein>
    <submittedName>
        <fullName evidence="6">NAD(P)-dependent oxidoreductase</fullName>
        <ecNumber evidence="6">1.1.-.-</ecNumber>
    </submittedName>
</protein>
<dbReference type="Pfam" id="PF14833">
    <property type="entry name" value="NAD_binding_11"/>
    <property type="match status" value="1"/>
</dbReference>
<evidence type="ECO:0000313" key="6">
    <source>
        <dbReference type="EMBL" id="MFD2420732.1"/>
    </source>
</evidence>
<dbReference type="EC" id="1.1.-.-" evidence="6"/>
<dbReference type="SUPFAM" id="SSF51735">
    <property type="entry name" value="NAD(P)-binding Rossmann-fold domains"/>
    <property type="match status" value="1"/>
</dbReference>
<evidence type="ECO:0000313" key="7">
    <source>
        <dbReference type="Proteomes" id="UP001597417"/>
    </source>
</evidence>
<feature type="domain" description="3-hydroxyisobutyrate dehydrogenase-like NAD-binding" evidence="5">
    <location>
        <begin position="164"/>
        <end position="284"/>
    </location>
</feature>
<dbReference type="InterPro" id="IPR008927">
    <property type="entry name" value="6-PGluconate_DH-like_C_sf"/>
</dbReference>
<dbReference type="PROSITE" id="PS00895">
    <property type="entry name" value="3_HYDROXYISOBUT_DH"/>
    <property type="match status" value="1"/>
</dbReference>
<evidence type="ECO:0000259" key="5">
    <source>
        <dbReference type="Pfam" id="PF14833"/>
    </source>
</evidence>
<dbReference type="InterPro" id="IPR002204">
    <property type="entry name" value="3-OH-isobutyrate_DH-rel_CS"/>
</dbReference>
<sequence>MSERVAFLGLGKMGAPMSRRLVEAGVRLAGFDPEPSARRALEEAGGETAETAAGAITGATVIVLMLPSSAVVEAVLGDEAVRAVLAPGSIVVDMSSSDPVSTRALAKKLAAGKVALVDAPVSGGVVRAKDGTLTIMTGGDPADLERVAPVLAAFGTARRAGDVGAGHALKAINNLLSAVHLLATAEGVEAGRRFGLDPEVMVSLINTSSGRSGSSENKFPNYVFPGTYDSGFTVGLMLKDIRIAASLAEEVGAPVTLGGKAVELWAQAEAALGGQADHTEIARWVQAKKDLR</sequence>
<dbReference type="Gene3D" id="1.10.1040.10">
    <property type="entry name" value="N-(1-d-carboxylethyl)-l-norvaline Dehydrogenase, domain 2"/>
    <property type="match status" value="1"/>
</dbReference>
<name>A0ABW5G1L5_9PSEU</name>
<proteinExistence type="inferred from homology"/>
<evidence type="ECO:0000256" key="3">
    <source>
        <dbReference type="ARBA" id="ARBA00023027"/>
    </source>
</evidence>
<dbReference type="EMBL" id="JBHUKR010000020">
    <property type="protein sequence ID" value="MFD2420732.1"/>
    <property type="molecule type" value="Genomic_DNA"/>
</dbReference>
<dbReference type="SUPFAM" id="SSF48179">
    <property type="entry name" value="6-phosphogluconate dehydrogenase C-terminal domain-like"/>
    <property type="match status" value="1"/>
</dbReference>
<dbReference type="InterPro" id="IPR013328">
    <property type="entry name" value="6PGD_dom2"/>
</dbReference>
<dbReference type="GO" id="GO:0016491">
    <property type="term" value="F:oxidoreductase activity"/>
    <property type="evidence" value="ECO:0007669"/>
    <property type="project" value="UniProtKB-KW"/>
</dbReference>
<dbReference type="Gene3D" id="3.40.50.720">
    <property type="entry name" value="NAD(P)-binding Rossmann-like Domain"/>
    <property type="match status" value="1"/>
</dbReference>
<gene>
    <name evidence="6" type="ORF">ACFSXZ_30825</name>
</gene>
<reference evidence="7" key="1">
    <citation type="journal article" date="2019" name="Int. J. Syst. Evol. Microbiol.">
        <title>The Global Catalogue of Microorganisms (GCM) 10K type strain sequencing project: providing services to taxonomists for standard genome sequencing and annotation.</title>
        <authorList>
            <consortium name="The Broad Institute Genomics Platform"/>
            <consortium name="The Broad Institute Genome Sequencing Center for Infectious Disease"/>
            <person name="Wu L."/>
            <person name="Ma J."/>
        </authorList>
    </citation>
    <scope>NUCLEOTIDE SEQUENCE [LARGE SCALE GENOMIC DNA]</scope>
    <source>
        <strain evidence="7">CGMCC 4.7645</strain>
    </source>
</reference>
<accession>A0ABW5G1L5</accession>
<keyword evidence="2 6" id="KW-0560">Oxidoreductase</keyword>
<feature type="domain" description="6-phosphogluconate dehydrogenase NADP-binding" evidence="4">
    <location>
        <begin position="4"/>
        <end position="156"/>
    </location>
</feature>
<dbReference type="InterPro" id="IPR015815">
    <property type="entry name" value="HIBADH-related"/>
</dbReference>
<comment type="caution">
    <text evidence="6">The sequence shown here is derived from an EMBL/GenBank/DDBJ whole genome shotgun (WGS) entry which is preliminary data.</text>
</comment>
<dbReference type="PANTHER" id="PTHR22981">
    <property type="entry name" value="3-HYDROXYISOBUTYRATE DEHYDROGENASE-RELATED"/>
    <property type="match status" value="1"/>
</dbReference>
<comment type="similarity">
    <text evidence="1">Belongs to the HIBADH-related family.</text>
</comment>
<dbReference type="PANTHER" id="PTHR22981:SF7">
    <property type="entry name" value="3-HYDROXYISOBUTYRATE DEHYDROGENASE, MITOCHONDRIAL"/>
    <property type="match status" value="1"/>
</dbReference>
<dbReference type="Proteomes" id="UP001597417">
    <property type="component" value="Unassembled WGS sequence"/>
</dbReference>
<keyword evidence="3" id="KW-0520">NAD</keyword>
<dbReference type="Pfam" id="PF03446">
    <property type="entry name" value="NAD_binding_2"/>
    <property type="match status" value="1"/>
</dbReference>
<evidence type="ECO:0000256" key="2">
    <source>
        <dbReference type="ARBA" id="ARBA00023002"/>
    </source>
</evidence>
<dbReference type="InterPro" id="IPR006115">
    <property type="entry name" value="6PGDH_NADP-bd"/>
</dbReference>